<dbReference type="PROSITE" id="PS50090">
    <property type="entry name" value="MYB_LIKE"/>
    <property type="match status" value="1"/>
</dbReference>
<feature type="domain" description="Myb-like" evidence="6">
    <location>
        <begin position="109"/>
        <end position="161"/>
    </location>
</feature>
<feature type="compositionally biased region" description="Basic residues" evidence="5">
    <location>
        <begin position="98"/>
        <end position="113"/>
    </location>
</feature>
<evidence type="ECO:0000259" key="7">
    <source>
        <dbReference type="PROSITE" id="PS51293"/>
    </source>
</evidence>
<dbReference type="SUPFAM" id="SSF46689">
    <property type="entry name" value="Homeodomain-like"/>
    <property type="match status" value="2"/>
</dbReference>
<feature type="domain" description="HTH myb-type" evidence="8">
    <location>
        <begin position="109"/>
        <end position="165"/>
    </location>
</feature>
<feature type="domain" description="SANT" evidence="7">
    <location>
        <begin position="112"/>
        <end position="165"/>
    </location>
</feature>
<evidence type="ECO:0000313" key="9">
    <source>
        <dbReference type="Proteomes" id="UP000694864"/>
    </source>
</evidence>
<dbReference type="InterPro" id="IPR009057">
    <property type="entry name" value="Homeodomain-like_sf"/>
</dbReference>
<dbReference type="SMART" id="SM00717">
    <property type="entry name" value="SANT"/>
    <property type="match status" value="2"/>
</dbReference>
<gene>
    <name evidence="10" type="primary">LOC104709315</name>
</gene>
<dbReference type="PANTHER" id="PTHR44042:SF67">
    <property type="entry name" value="MYB-LIKE PROTEIN I"/>
    <property type="match status" value="1"/>
</dbReference>
<evidence type="ECO:0000256" key="2">
    <source>
        <dbReference type="ARBA" id="ARBA00023015"/>
    </source>
</evidence>
<dbReference type="RefSeq" id="XP_010424253.1">
    <property type="nucleotide sequence ID" value="XM_010425951.2"/>
</dbReference>
<keyword evidence="3" id="KW-0804">Transcription</keyword>
<evidence type="ECO:0000313" key="10">
    <source>
        <dbReference type="RefSeq" id="XP_010424253.1"/>
    </source>
</evidence>
<keyword evidence="4" id="KW-0539">Nucleus</keyword>
<comment type="subcellular location">
    <subcellularLocation>
        <location evidence="1">Nucleus</location>
    </subcellularLocation>
</comment>
<dbReference type="InterPro" id="IPR006447">
    <property type="entry name" value="Myb_dom_plants"/>
</dbReference>
<evidence type="ECO:0000256" key="5">
    <source>
        <dbReference type="SAM" id="MobiDB-lite"/>
    </source>
</evidence>
<organism evidence="9 10">
    <name type="scientific">Camelina sativa</name>
    <name type="common">False flax</name>
    <name type="synonym">Myagrum sativum</name>
    <dbReference type="NCBI Taxonomy" id="90675"/>
    <lineage>
        <taxon>Eukaryota</taxon>
        <taxon>Viridiplantae</taxon>
        <taxon>Streptophyta</taxon>
        <taxon>Embryophyta</taxon>
        <taxon>Tracheophyta</taxon>
        <taxon>Spermatophyta</taxon>
        <taxon>Magnoliopsida</taxon>
        <taxon>eudicotyledons</taxon>
        <taxon>Gunneridae</taxon>
        <taxon>Pentapetalae</taxon>
        <taxon>rosids</taxon>
        <taxon>malvids</taxon>
        <taxon>Brassicales</taxon>
        <taxon>Brassicaceae</taxon>
        <taxon>Camelineae</taxon>
        <taxon>Camelina</taxon>
    </lineage>
</organism>
<dbReference type="PANTHER" id="PTHR44042">
    <property type="entry name" value="DUPLICATED HOMEODOMAIN-LIKE SUPERFAMILY PROTEIN-RELATED"/>
    <property type="match status" value="1"/>
</dbReference>
<dbReference type="Proteomes" id="UP000694864">
    <property type="component" value="Chromosome 8"/>
</dbReference>
<dbReference type="InterPro" id="IPR017884">
    <property type="entry name" value="SANT_dom"/>
</dbReference>
<evidence type="ECO:0000256" key="4">
    <source>
        <dbReference type="ARBA" id="ARBA00023242"/>
    </source>
</evidence>
<evidence type="ECO:0000259" key="6">
    <source>
        <dbReference type="PROSITE" id="PS50090"/>
    </source>
</evidence>
<dbReference type="PROSITE" id="PS51294">
    <property type="entry name" value="HTH_MYB"/>
    <property type="match status" value="1"/>
</dbReference>
<accession>A0ABM0TCM7</accession>
<dbReference type="NCBIfam" id="TIGR01557">
    <property type="entry name" value="myb_SHAQKYF"/>
    <property type="match status" value="1"/>
</dbReference>
<dbReference type="InterPro" id="IPR001005">
    <property type="entry name" value="SANT/Myb"/>
</dbReference>
<evidence type="ECO:0000256" key="3">
    <source>
        <dbReference type="ARBA" id="ARBA00023163"/>
    </source>
</evidence>
<evidence type="ECO:0000256" key="1">
    <source>
        <dbReference type="ARBA" id="ARBA00004123"/>
    </source>
</evidence>
<reference evidence="10" key="2">
    <citation type="submission" date="2025-08" db="UniProtKB">
        <authorList>
            <consortium name="RefSeq"/>
        </authorList>
    </citation>
    <scope>IDENTIFICATION</scope>
    <source>
        <tissue evidence="10">Leaf</tissue>
    </source>
</reference>
<dbReference type="GeneID" id="104709315"/>
<dbReference type="Gene3D" id="1.10.10.60">
    <property type="entry name" value="Homeodomain-like"/>
    <property type="match status" value="2"/>
</dbReference>
<dbReference type="InterPro" id="IPR017930">
    <property type="entry name" value="Myb_dom"/>
</dbReference>
<feature type="region of interest" description="Disordered" evidence="5">
    <location>
        <begin position="74"/>
        <end position="116"/>
    </location>
</feature>
<keyword evidence="9" id="KW-1185">Reference proteome</keyword>
<dbReference type="Pfam" id="PF00249">
    <property type="entry name" value="Myb_DNA-binding"/>
    <property type="match status" value="1"/>
</dbReference>
<evidence type="ECO:0000259" key="8">
    <source>
        <dbReference type="PROSITE" id="PS51294"/>
    </source>
</evidence>
<proteinExistence type="predicted"/>
<dbReference type="PROSITE" id="PS51293">
    <property type="entry name" value="SANT"/>
    <property type="match status" value="1"/>
</dbReference>
<reference evidence="9" key="1">
    <citation type="journal article" date="2014" name="Nat. Commun.">
        <title>The emerging biofuel crop Camelina sativa retains a highly undifferentiated hexaploid genome structure.</title>
        <authorList>
            <person name="Kagale S."/>
            <person name="Koh C."/>
            <person name="Nixon J."/>
            <person name="Bollina V."/>
            <person name="Clarke W.E."/>
            <person name="Tuteja R."/>
            <person name="Spillane C."/>
            <person name="Robinson S.J."/>
            <person name="Links M.G."/>
            <person name="Clarke C."/>
            <person name="Higgins E.E."/>
            <person name="Huebert T."/>
            <person name="Sharpe A.G."/>
            <person name="Parkin I.A."/>
        </authorList>
    </citation>
    <scope>NUCLEOTIDE SEQUENCE [LARGE SCALE GENOMIC DNA]</scope>
    <source>
        <strain evidence="9">cv. DH55</strain>
    </source>
</reference>
<name>A0ABM0TCM7_CAMSA</name>
<sequence>MTLGWNLSVGSSWSRDDDTAFERALAIYEDETQICWENIAAVVPGKTTELIIEHYNILIRDVMDIESGRVPLPDYGVPDEPNPYARGKGISIGDNSRKSKQKGKEKHKHKRQKGVAWTSNEHRQFLLGLAKYGKGDWRSISRNSVRTRTPTQVASHAQKYFQRLNSKNKHRNRPSIHDITVDEENRNISPEQGAIGTWQNGNVNLASTSNNQAIQTTSKPSLDLPVHRRPNIWNTQALSQPSVNLPTYGAPTIWNAQAALPPPPPPPCTIWNAQAALPPPPPASIPVYGTTLSSMNQPMVGQMPSHFGTNMNHFAQPHMTPGVQHYPLPSYPGHSAPINMGSSIPYGDKTYATKSQR</sequence>
<dbReference type="CDD" id="cd00167">
    <property type="entry name" value="SANT"/>
    <property type="match status" value="2"/>
</dbReference>
<keyword evidence="2" id="KW-0805">Transcription regulation</keyword>
<protein>
    <submittedName>
        <fullName evidence="10">Transcription factor DIVARICATA-like</fullName>
    </submittedName>
</protein>